<dbReference type="Proteomes" id="UP000310017">
    <property type="component" value="Chromosome"/>
</dbReference>
<protein>
    <submittedName>
        <fullName evidence="1">DUF3095 domain-containing protein</fullName>
    </submittedName>
</protein>
<proteinExistence type="predicted"/>
<evidence type="ECO:0000313" key="2">
    <source>
        <dbReference type="Proteomes" id="UP000310017"/>
    </source>
</evidence>
<dbReference type="RefSeq" id="WP_138852413.1">
    <property type="nucleotide sequence ID" value="NZ_CP040710.1"/>
</dbReference>
<dbReference type="EMBL" id="CP040710">
    <property type="protein sequence ID" value="QCX00066.1"/>
    <property type="molecule type" value="Genomic_DNA"/>
</dbReference>
<organism evidence="1 2">
    <name type="scientific">Aggregatimonas sangjinii</name>
    <dbReference type="NCBI Taxonomy" id="2583587"/>
    <lineage>
        <taxon>Bacteria</taxon>
        <taxon>Pseudomonadati</taxon>
        <taxon>Bacteroidota</taxon>
        <taxon>Flavobacteriia</taxon>
        <taxon>Flavobacteriales</taxon>
        <taxon>Flavobacteriaceae</taxon>
        <taxon>Aggregatimonas</taxon>
    </lineage>
</organism>
<reference evidence="1 2" key="1">
    <citation type="submission" date="2019-05" db="EMBL/GenBank/DDBJ databases">
        <title>Genome sequencing of F202Z8.</title>
        <authorList>
            <person name="Kwon Y.M."/>
        </authorList>
    </citation>
    <scope>NUCLEOTIDE SEQUENCE [LARGE SCALE GENOMIC DNA]</scope>
    <source>
        <strain evidence="1 2">F202Z8</strain>
    </source>
</reference>
<evidence type="ECO:0000313" key="1">
    <source>
        <dbReference type="EMBL" id="QCX00066.1"/>
    </source>
</evidence>
<dbReference type="Pfam" id="PF11294">
    <property type="entry name" value="DUF3095"/>
    <property type="match status" value="1"/>
</dbReference>
<sequence length="381" mass="43058">MVNRKFYQNLPKVSLPLSEVIKDPRFFHIVPKDWSVVVADVKDSTIAMQNGLHNEVNLAATGGIVSVLNALKKQPLEYKTPYFFGGDGVNFLVPNEIERTVMNALKLHSKHVLDTFDLVLRIGVMGVSPITATGRQIRICKYKLNQYLTIPIVLGTGLKYAENHIKETYQEDNLAALKRTPVNLKGMECRWDEVAPEQKESKVVCLLVACDDDLKQNTVYARVISKINTIFGTLDTRQPITTPMLKLDATIAKIRKEMYARIGRYSLPYLIKNWLITRFGVIYFKYFKRGKDYVFQVSQLSDTLMIDGTINTVMKGTTAQIEQLTVFLDGMEQQGALQYGLHITYASVMSCYIQDGKENHIHFVDGTEGGYTAASQVLKIK</sequence>
<accession>A0A5B7SNC4</accession>
<dbReference type="KEGG" id="asag:FGM00_08100"/>
<name>A0A5B7SNC4_9FLAO</name>
<keyword evidence="2" id="KW-1185">Reference proteome</keyword>
<gene>
    <name evidence="1" type="ORF">FGM00_08100</name>
</gene>
<dbReference type="OrthoDB" id="5342145at2"/>
<dbReference type="InterPro" id="IPR021445">
    <property type="entry name" value="DUF3095"/>
</dbReference>
<dbReference type="AlphaFoldDB" id="A0A5B7SNC4"/>